<dbReference type="OrthoDB" id="846150at2"/>
<dbReference type="PANTHER" id="PTHR46825">
    <property type="entry name" value="D-ALANYL-D-ALANINE-CARBOXYPEPTIDASE/ENDOPEPTIDASE AMPH"/>
    <property type="match status" value="1"/>
</dbReference>
<dbReference type="Pfam" id="PF00144">
    <property type="entry name" value="Beta-lactamase"/>
    <property type="match status" value="1"/>
</dbReference>
<comment type="caution">
    <text evidence="2">The sequence shown here is derived from an EMBL/GenBank/DDBJ whole genome shotgun (WGS) entry which is preliminary data.</text>
</comment>
<dbReference type="InterPro" id="IPR012338">
    <property type="entry name" value="Beta-lactam/transpept-like"/>
</dbReference>
<evidence type="ECO:0000259" key="1">
    <source>
        <dbReference type="Pfam" id="PF00144"/>
    </source>
</evidence>
<dbReference type="PANTHER" id="PTHR46825:SF9">
    <property type="entry name" value="BETA-LACTAMASE-RELATED DOMAIN-CONTAINING PROTEIN"/>
    <property type="match status" value="1"/>
</dbReference>
<dbReference type="AlphaFoldDB" id="A0A5D4UNN7"/>
<gene>
    <name evidence="2" type="ORF">FZC85_02925</name>
</gene>
<dbReference type="Gene3D" id="3.40.710.10">
    <property type="entry name" value="DD-peptidase/beta-lactamase superfamily"/>
    <property type="match status" value="1"/>
</dbReference>
<sequence>MERVLKKCTKRSYDLEPGTEHMEVSMKQINEQYNQLTDYISDLLPDHHGVGVSVAIVKDSETIYSKGFGNARIGHAERPIDGDTRMSIQSISKNFMALSIMQLVEKNLIDLDDAVVTYLPYFRTKNKEQSDAITIRHVLSHTAGFPSEVGIANMIAPNVREIFSDTPTEFQEALDHYQLTEEEIASIKNREDITKWFEKVELEYPPGEGWNYCTDAYVILADLFEKVTGSKWEASLHDDILTPLDMKRTTSDSYVVEEDQNSARYYVGEDKIETPFPINPISAPIGYLYSTANDLGNYVTFHLNKESTVLQSELIEEMQKPIHLVSEEWRAPGCDVRSYGLAWFTDTYRGYKIVEHGGGQLGVRSLMTMVPELNLGVVVLLNFDGTIHHDICDKIMDVFIDSSHDI</sequence>
<dbReference type="Proteomes" id="UP000324269">
    <property type="component" value="Unassembled WGS sequence"/>
</dbReference>
<dbReference type="SUPFAM" id="SSF56601">
    <property type="entry name" value="beta-lactamase/transpeptidase-like"/>
    <property type="match status" value="1"/>
</dbReference>
<dbReference type="EMBL" id="VTEZ01000001">
    <property type="protein sequence ID" value="TYS88399.1"/>
    <property type="molecule type" value="Genomic_DNA"/>
</dbReference>
<dbReference type="InterPro" id="IPR001466">
    <property type="entry name" value="Beta-lactam-related"/>
</dbReference>
<evidence type="ECO:0000313" key="2">
    <source>
        <dbReference type="EMBL" id="TYS88399.1"/>
    </source>
</evidence>
<organism evidence="2 3">
    <name type="scientific">Rossellomorea aquimaris</name>
    <dbReference type="NCBI Taxonomy" id="189382"/>
    <lineage>
        <taxon>Bacteria</taxon>
        <taxon>Bacillati</taxon>
        <taxon>Bacillota</taxon>
        <taxon>Bacilli</taxon>
        <taxon>Bacillales</taxon>
        <taxon>Bacillaceae</taxon>
        <taxon>Rossellomorea</taxon>
    </lineage>
</organism>
<proteinExistence type="predicted"/>
<name>A0A5D4UNN7_9BACI</name>
<accession>A0A5D4UNN7</accession>
<feature type="domain" description="Beta-lactamase-related" evidence="1">
    <location>
        <begin position="38"/>
        <end position="386"/>
    </location>
</feature>
<reference evidence="2 3" key="1">
    <citation type="submission" date="2019-08" db="EMBL/GenBank/DDBJ databases">
        <title>Bacillus genomes from the desert of Cuatro Cienegas, Coahuila.</title>
        <authorList>
            <person name="Olmedo-Alvarez G."/>
        </authorList>
    </citation>
    <scope>NUCLEOTIDE SEQUENCE [LARGE SCALE GENOMIC DNA]</scope>
    <source>
        <strain evidence="2 3">CH87b_3T</strain>
    </source>
</reference>
<dbReference type="InterPro" id="IPR050491">
    <property type="entry name" value="AmpC-like"/>
</dbReference>
<evidence type="ECO:0000313" key="3">
    <source>
        <dbReference type="Proteomes" id="UP000324269"/>
    </source>
</evidence>
<protein>
    <submittedName>
        <fullName evidence="2">Beta-lactamase family protein</fullName>
    </submittedName>
</protein>